<dbReference type="OrthoDB" id="3401206at2"/>
<protein>
    <recommendedName>
        <fullName evidence="1">Immunity protein 35 domain-containing protein</fullName>
    </recommendedName>
</protein>
<dbReference type="AlphaFoldDB" id="A0A317DLJ7"/>
<dbReference type="EMBL" id="QGKS01000258">
    <property type="protein sequence ID" value="PWR13633.1"/>
    <property type="molecule type" value="Genomic_DNA"/>
</dbReference>
<organism evidence="2 3">
    <name type="scientific">Micromonospora sicca</name>
    <dbReference type="NCBI Taxonomy" id="2202420"/>
    <lineage>
        <taxon>Bacteria</taxon>
        <taxon>Bacillati</taxon>
        <taxon>Actinomycetota</taxon>
        <taxon>Actinomycetes</taxon>
        <taxon>Micromonosporales</taxon>
        <taxon>Micromonosporaceae</taxon>
        <taxon>Micromonospora</taxon>
    </lineage>
</organism>
<evidence type="ECO:0000313" key="2">
    <source>
        <dbReference type="EMBL" id="PWR13633.1"/>
    </source>
</evidence>
<dbReference type="Proteomes" id="UP000246050">
    <property type="component" value="Unassembled WGS sequence"/>
</dbReference>
<feature type="domain" description="Immunity protein 35" evidence="1">
    <location>
        <begin position="5"/>
        <end position="82"/>
    </location>
</feature>
<gene>
    <name evidence="2" type="ORF">DKT69_20100</name>
</gene>
<comment type="caution">
    <text evidence="2">The sequence shown here is derived from an EMBL/GenBank/DDBJ whole genome shotgun (WGS) entry which is preliminary data.</text>
</comment>
<proteinExistence type="predicted"/>
<evidence type="ECO:0000259" key="1">
    <source>
        <dbReference type="Pfam" id="PF15567"/>
    </source>
</evidence>
<name>A0A317DLJ7_9ACTN</name>
<dbReference type="Pfam" id="PF15567">
    <property type="entry name" value="Imm35"/>
    <property type="match status" value="1"/>
</dbReference>
<dbReference type="InterPro" id="IPR029082">
    <property type="entry name" value="Imm35"/>
</dbReference>
<evidence type="ECO:0000313" key="3">
    <source>
        <dbReference type="Proteomes" id="UP000246050"/>
    </source>
</evidence>
<accession>A0A317DLJ7</accession>
<sequence length="93" mass="10114">MTDEEAREIALAFLADRMDEIRTGGWVITGAWEHETAWSVGYQSRAFIESGRISDALAGNGPVVVPKSGADPWLAWSGRPVEEQISEGRPTLG</sequence>
<dbReference type="RefSeq" id="WP_109803062.1">
    <property type="nucleotide sequence ID" value="NZ_QGKS01000258.1"/>
</dbReference>
<reference evidence="2 3" key="1">
    <citation type="submission" date="2018-05" db="EMBL/GenBank/DDBJ databases">
        <title>Micromonosporas from Atacama Desert.</title>
        <authorList>
            <person name="Carro L."/>
            <person name="Golinska P."/>
            <person name="Klenk H.-P."/>
            <person name="Goodfellow M."/>
        </authorList>
    </citation>
    <scope>NUCLEOTIDE SEQUENCE [LARGE SCALE GENOMIC DNA]</scope>
    <source>
        <strain evidence="2 3">4G51</strain>
    </source>
</reference>